<name>A0ABP1PV77_9HEXA</name>
<dbReference type="Proteomes" id="UP001642540">
    <property type="component" value="Unassembled WGS sequence"/>
</dbReference>
<comment type="caution">
    <text evidence="2">The sequence shown here is derived from an EMBL/GenBank/DDBJ whole genome shotgun (WGS) entry which is preliminary data.</text>
</comment>
<sequence length="456" mass="52351">MFPQIIVLLLLFSSLGKSNTFCGLPFEGFGVFLGSVGHFQRSPQGTIPKVVDLVYNDLGIRLYRTSYEPEFSTQPDQYEITCKNDKICYWDEIHKEIAKYSNFSIFASIWIAPYHLMIMEDYELPVANETQYLYYIKNVTNIIQEQYGLTIERISPINEPENVFATWDHTNMSPEQLCRMIRDFNDPLISLCPENSYVWVSDWYKDFMVNSTDCNLLCPIHITHAYAPNLNPSSPDFPLAYYDLTEYSRETTKPIWMTEVSSTWNHADQNQMKEALDLSTNIVNMVASTCMQRYYFWYAYTKSYSGESLIWGDDNGNLQLPKKYHAYKHFTYASTNLSAPLHVRRCDEWATVKGVMCASFGDKNAVFVNKPVGSQPFIEMKGFKCSLLCCTTNTQDWRCDERMNQLPEASVCSCYNIVPDLGADGGTSGAAPKRILSELIAFSILYLMLFMSFNGI</sequence>
<keyword evidence="3" id="KW-1185">Reference proteome</keyword>
<evidence type="ECO:0000313" key="2">
    <source>
        <dbReference type="EMBL" id="CAL8078876.1"/>
    </source>
</evidence>
<keyword evidence="1" id="KW-0732">Signal</keyword>
<feature type="signal peptide" evidence="1">
    <location>
        <begin position="1"/>
        <end position="18"/>
    </location>
</feature>
<accession>A0ABP1PV77</accession>
<evidence type="ECO:0000256" key="1">
    <source>
        <dbReference type="SAM" id="SignalP"/>
    </source>
</evidence>
<feature type="chain" id="PRO_5047435681" evidence="1">
    <location>
        <begin position="19"/>
        <end position="456"/>
    </location>
</feature>
<dbReference type="SUPFAM" id="SSF51445">
    <property type="entry name" value="(Trans)glycosidases"/>
    <property type="match status" value="1"/>
</dbReference>
<reference evidence="2 3" key="1">
    <citation type="submission" date="2024-08" db="EMBL/GenBank/DDBJ databases">
        <authorList>
            <person name="Cucini C."/>
            <person name="Frati F."/>
        </authorList>
    </citation>
    <scope>NUCLEOTIDE SEQUENCE [LARGE SCALE GENOMIC DNA]</scope>
</reference>
<organism evidence="2 3">
    <name type="scientific">Orchesella dallaii</name>
    <dbReference type="NCBI Taxonomy" id="48710"/>
    <lineage>
        <taxon>Eukaryota</taxon>
        <taxon>Metazoa</taxon>
        <taxon>Ecdysozoa</taxon>
        <taxon>Arthropoda</taxon>
        <taxon>Hexapoda</taxon>
        <taxon>Collembola</taxon>
        <taxon>Entomobryomorpha</taxon>
        <taxon>Entomobryoidea</taxon>
        <taxon>Orchesellidae</taxon>
        <taxon>Orchesellinae</taxon>
        <taxon>Orchesella</taxon>
    </lineage>
</organism>
<protein>
    <submittedName>
        <fullName evidence="2">Uncharacterized protein</fullName>
    </submittedName>
</protein>
<dbReference type="InterPro" id="IPR017853">
    <property type="entry name" value="GH"/>
</dbReference>
<gene>
    <name evidence="2" type="ORF">ODALV1_LOCUS4212</name>
</gene>
<dbReference type="Gene3D" id="3.20.20.80">
    <property type="entry name" value="Glycosidases"/>
    <property type="match status" value="1"/>
</dbReference>
<dbReference type="EMBL" id="CAXLJM020000013">
    <property type="protein sequence ID" value="CAL8078876.1"/>
    <property type="molecule type" value="Genomic_DNA"/>
</dbReference>
<evidence type="ECO:0000313" key="3">
    <source>
        <dbReference type="Proteomes" id="UP001642540"/>
    </source>
</evidence>
<proteinExistence type="predicted"/>